<name>A0ACB5SXL1_AMBMO</name>
<protein>
    <submittedName>
        <fullName evidence="1">Unnamed protein product</fullName>
    </submittedName>
</protein>
<evidence type="ECO:0000313" key="2">
    <source>
        <dbReference type="Proteomes" id="UP001165064"/>
    </source>
</evidence>
<reference evidence="1" key="1">
    <citation type="submission" date="2023-04" db="EMBL/GenBank/DDBJ databases">
        <title>Ambrosiozyma monospora NBRC 10751.</title>
        <authorList>
            <person name="Ichikawa N."/>
            <person name="Sato H."/>
            <person name="Tonouchi N."/>
        </authorList>
    </citation>
    <scope>NUCLEOTIDE SEQUENCE</scope>
    <source>
        <strain evidence="1">NBRC 10751</strain>
    </source>
</reference>
<proteinExistence type="predicted"/>
<evidence type="ECO:0000313" key="1">
    <source>
        <dbReference type="EMBL" id="GME75569.1"/>
    </source>
</evidence>
<comment type="caution">
    <text evidence="1">The sequence shown here is derived from an EMBL/GenBank/DDBJ whole genome shotgun (WGS) entry which is preliminary data.</text>
</comment>
<keyword evidence="2" id="KW-1185">Reference proteome</keyword>
<dbReference type="Proteomes" id="UP001165064">
    <property type="component" value="Unassembled WGS sequence"/>
</dbReference>
<dbReference type="EMBL" id="BSXS01001244">
    <property type="protein sequence ID" value="GME75569.1"/>
    <property type="molecule type" value="Genomic_DNA"/>
</dbReference>
<gene>
    <name evidence="1" type="ORF">Amon02_000221500</name>
</gene>
<accession>A0ACB5SXL1</accession>
<sequence>MSEVKKLDIQQKQQQQELKEHSLTELISSIKADISTLQKELEPAKQSTNLITSSVPLLTALLTSLNPDDTKHQNSTEAKTKTKTGVSAGAASEDNITEDELTPLISYLLPYLTYEETASLALATIIELQQTPGCSASEISKLLKDQLEDLISVSETRKERQTLFIILINLFPIQVGTCSDLMLHDSGFLKLFTNEITLLLGLSGAVLKLNFAHVDTVLSLMSTSCLDEQCRKVIAENYVGLLIRSLDLDGSQHDLLAVQCLSSSILIKVWKHIKKDTFKKHESLLTLDNLTEILINGVIGFDKAKDNHKLLSDSIEGLAFLSLNVRIKKKLRKDDNFISCLVNEATLQDPKITYGVLCIITNLTTYNKVLSKEQESIQYLKDHASLSNVNKETGERSIPEKDNDDEITLFIHRLLTQDKILSKIGKTINLMSPSKGILAQAIRNIHNLAYKPSERAEVVKQGGLTFVLTYLANKSDGVSYTAEEGIKVESPVDDLETRYFAIKTLARILLNSNPNFLFGKKFDSVTPVPFLLEIVVQYDIEVHGTKYSSETPLSGLGEDGIETIDCFEALVALINLSSVDNETIKNLIVKLGWTALHNLMLSENVQIQRYVLELISNLIFSPLCSEKFFNWDDSSSENYKNFKTLCQMMPLNDLQGQLAVLNIFANCSEFEFVANKLVDSELFVNNLEELFDEQPDNDEVMLRACYTLSNLCHLKDKKKLSKKIESLKPLLLAVISFSENEEVKQLAMESLKNL</sequence>
<organism evidence="1 2">
    <name type="scientific">Ambrosiozyma monospora</name>
    <name type="common">Yeast</name>
    <name type="synonym">Endomycopsis monosporus</name>
    <dbReference type="NCBI Taxonomy" id="43982"/>
    <lineage>
        <taxon>Eukaryota</taxon>
        <taxon>Fungi</taxon>
        <taxon>Dikarya</taxon>
        <taxon>Ascomycota</taxon>
        <taxon>Saccharomycotina</taxon>
        <taxon>Pichiomycetes</taxon>
        <taxon>Pichiales</taxon>
        <taxon>Pichiaceae</taxon>
        <taxon>Ambrosiozyma</taxon>
    </lineage>
</organism>